<protein>
    <submittedName>
        <fullName evidence="3">Uncharacterized protein</fullName>
    </submittedName>
</protein>
<name>A0ABQ6BR46_9CAUL</name>
<organism evidence="3 4">
    <name type="scientific">Brevundimonas denitrificans</name>
    <dbReference type="NCBI Taxonomy" id="1443434"/>
    <lineage>
        <taxon>Bacteria</taxon>
        <taxon>Pseudomonadati</taxon>
        <taxon>Pseudomonadota</taxon>
        <taxon>Alphaproteobacteria</taxon>
        <taxon>Caulobacterales</taxon>
        <taxon>Caulobacteraceae</taxon>
        <taxon>Brevundimonas</taxon>
    </lineage>
</organism>
<sequence length="152" mass="14908">MKFVAAYAAVALGLAAVSPVLAQEAEGPPSGPIEIIRATDAAMTCAAVSEEAAQLSEAMGGEPDGGLFGRLGDVARAGAAMVIPGAGLAIAGADVLTAPGRERKEAEAAAVRHRWYYLNGLYAGQGCQAAADAAGPTPATPADAAPVVVPGP</sequence>
<dbReference type="EMBL" id="BSOY01000095">
    <property type="protein sequence ID" value="GLS02707.1"/>
    <property type="molecule type" value="Genomic_DNA"/>
</dbReference>
<gene>
    <name evidence="3" type="ORF">GCM10007859_27380</name>
</gene>
<evidence type="ECO:0000256" key="1">
    <source>
        <dbReference type="SAM" id="MobiDB-lite"/>
    </source>
</evidence>
<accession>A0ABQ6BR46</accession>
<comment type="caution">
    <text evidence="3">The sequence shown here is derived from an EMBL/GenBank/DDBJ whole genome shotgun (WGS) entry which is preliminary data.</text>
</comment>
<keyword evidence="2" id="KW-0732">Signal</keyword>
<keyword evidence="4" id="KW-1185">Reference proteome</keyword>
<feature type="signal peptide" evidence="2">
    <location>
        <begin position="1"/>
        <end position="22"/>
    </location>
</feature>
<feature type="chain" id="PRO_5047046465" evidence="2">
    <location>
        <begin position="23"/>
        <end position="152"/>
    </location>
</feature>
<evidence type="ECO:0000313" key="3">
    <source>
        <dbReference type="EMBL" id="GLS02707.1"/>
    </source>
</evidence>
<dbReference type="RefSeq" id="WP_284223590.1">
    <property type="nucleotide sequence ID" value="NZ_BSOY01000095.1"/>
</dbReference>
<feature type="region of interest" description="Disordered" evidence="1">
    <location>
        <begin position="132"/>
        <end position="152"/>
    </location>
</feature>
<evidence type="ECO:0000256" key="2">
    <source>
        <dbReference type="SAM" id="SignalP"/>
    </source>
</evidence>
<dbReference type="Proteomes" id="UP001156921">
    <property type="component" value="Unassembled WGS sequence"/>
</dbReference>
<evidence type="ECO:0000313" key="4">
    <source>
        <dbReference type="Proteomes" id="UP001156921"/>
    </source>
</evidence>
<proteinExistence type="predicted"/>
<reference evidence="4" key="1">
    <citation type="journal article" date="2019" name="Int. J. Syst. Evol. Microbiol.">
        <title>The Global Catalogue of Microorganisms (GCM) 10K type strain sequencing project: providing services to taxonomists for standard genome sequencing and annotation.</title>
        <authorList>
            <consortium name="The Broad Institute Genomics Platform"/>
            <consortium name="The Broad Institute Genome Sequencing Center for Infectious Disease"/>
            <person name="Wu L."/>
            <person name="Ma J."/>
        </authorList>
    </citation>
    <scope>NUCLEOTIDE SEQUENCE [LARGE SCALE GENOMIC DNA]</scope>
    <source>
        <strain evidence="4">NBRC 110107</strain>
    </source>
</reference>